<comment type="caution">
    <text evidence="2">The sequence shown here is derived from an EMBL/GenBank/DDBJ whole genome shotgun (WGS) entry which is preliminary data.</text>
</comment>
<protein>
    <recommendedName>
        <fullName evidence="4">Antifreeze glycopeptide polyprotein</fullName>
    </recommendedName>
</protein>
<dbReference type="Proteomes" id="UP000037178">
    <property type="component" value="Unassembled WGS sequence"/>
</dbReference>
<dbReference type="PATRIC" id="fig|1675527.3.peg.2277"/>
<accession>A0A0J9E2X2</accession>
<evidence type="ECO:0000313" key="2">
    <source>
        <dbReference type="EMBL" id="KMW57201.1"/>
    </source>
</evidence>
<evidence type="ECO:0000256" key="1">
    <source>
        <dbReference type="SAM" id="SignalP"/>
    </source>
</evidence>
<gene>
    <name evidence="2" type="ORF">AIOL_002162</name>
</gene>
<organism evidence="2 3">
    <name type="scientific">Candidatus Rhodobacter oscarellae</name>
    <dbReference type="NCBI Taxonomy" id="1675527"/>
    <lineage>
        <taxon>Bacteria</taxon>
        <taxon>Pseudomonadati</taxon>
        <taxon>Pseudomonadota</taxon>
        <taxon>Alphaproteobacteria</taxon>
        <taxon>Rhodobacterales</taxon>
        <taxon>Rhodobacter group</taxon>
        <taxon>Rhodobacter</taxon>
    </lineage>
</organism>
<dbReference type="STRING" id="1675527.AIOL_002162"/>
<name>A0A0J9E2X2_9RHOB</name>
<dbReference type="OrthoDB" id="7929427at2"/>
<dbReference type="RefSeq" id="WP_049642969.1">
    <property type="nucleotide sequence ID" value="NZ_LFTY01000002.1"/>
</dbReference>
<reference evidence="2 3" key="1">
    <citation type="submission" date="2015-06" db="EMBL/GenBank/DDBJ databases">
        <title>Draft genome sequence of an Alphaproteobacteria species associated to the Mediterranean sponge Oscarella lobularis.</title>
        <authorList>
            <person name="Jourda C."/>
            <person name="Santini S."/>
            <person name="Claverie J.-M."/>
        </authorList>
    </citation>
    <scope>NUCLEOTIDE SEQUENCE [LARGE SCALE GENOMIC DNA]</scope>
    <source>
        <strain evidence="2">IGS</strain>
    </source>
</reference>
<keyword evidence="1" id="KW-0732">Signal</keyword>
<proteinExistence type="predicted"/>
<dbReference type="EMBL" id="LFTY01000002">
    <property type="protein sequence ID" value="KMW57201.1"/>
    <property type="molecule type" value="Genomic_DNA"/>
</dbReference>
<evidence type="ECO:0008006" key="4">
    <source>
        <dbReference type="Google" id="ProtNLM"/>
    </source>
</evidence>
<sequence>MRGRLCLLAALLGLGIFPAQGQAPLSAIDWLEEVPTTPVETLDAPQLLSEPAVSRGVISEPIRVTPLDAPTPDAVGLLPRAISGLPATLWGPTPKAELIALLRDIETDDLLPATRELLYTLLLSELDPPIDSDSRAELFLARVDTLVRLGAIESAQALLERAGPDSPKRFARWFDLSLLLGTESIACERLVTMPGLVRALAPRVFCLARTGDWAAAALSFETGASLGGLDPLSEQLLHRFLDPEFAEGAQALAAPDKLDPLTFKLFESIGEPLPTTTLPLAFAHADLRPSTGWRAQIAAAERLTRQGAVPANKLLGLYTERQAAASGGIWTRVDAVQTLDKALDADAAEATSRALPIVWDEMKNAGLAPVFAGLYGERINEIALAGPASALAFELALLTKDYERAAMAHLPQTARERFLIAVARGDLRNVSAPNQTAAAIADGFLARTADPATQQALRAGALGATLLTAIKRMGEGANGDIEQLSQAIATFRVLGLEDAARRTALQVLILDGRG</sequence>
<evidence type="ECO:0000313" key="3">
    <source>
        <dbReference type="Proteomes" id="UP000037178"/>
    </source>
</evidence>
<feature type="signal peptide" evidence="1">
    <location>
        <begin position="1"/>
        <end position="21"/>
    </location>
</feature>
<dbReference type="AlphaFoldDB" id="A0A0J9E2X2"/>
<feature type="chain" id="PRO_5005318339" description="Antifreeze glycopeptide polyprotein" evidence="1">
    <location>
        <begin position="22"/>
        <end position="514"/>
    </location>
</feature>
<keyword evidence="3" id="KW-1185">Reference proteome</keyword>